<gene>
    <name evidence="2" type="ORF">GP486_005827</name>
</gene>
<sequence length="166" mass="18447">MDLNSECTFSHILDRVPICTLSKRITSFPKVIASPEDPRAAASDSSNISQEREPRDSQLAEVYHPQFGIPGDYPVYRGYFEEACDTQLQPGLSTAQIAHPQFGLPPLEFNSVHAPPGPPGNPGLPESLQKLTLEEGARDDEKARNLKREFKLVDEMYAPLTQDRPT</sequence>
<protein>
    <submittedName>
        <fullName evidence="2">Uncharacterized protein</fullName>
    </submittedName>
</protein>
<comment type="caution">
    <text evidence="2">The sequence shown here is derived from an EMBL/GenBank/DDBJ whole genome shotgun (WGS) entry which is preliminary data.</text>
</comment>
<dbReference type="EMBL" id="JAGHQM010001168">
    <property type="protein sequence ID" value="KAH0556249.1"/>
    <property type="molecule type" value="Genomic_DNA"/>
</dbReference>
<dbReference type="Proteomes" id="UP000750711">
    <property type="component" value="Unassembled WGS sequence"/>
</dbReference>
<evidence type="ECO:0000256" key="1">
    <source>
        <dbReference type="SAM" id="MobiDB-lite"/>
    </source>
</evidence>
<feature type="region of interest" description="Disordered" evidence="1">
    <location>
        <begin position="30"/>
        <end position="59"/>
    </location>
</feature>
<name>A0A9P8L8H5_9PEZI</name>
<reference evidence="2" key="1">
    <citation type="submission" date="2021-03" db="EMBL/GenBank/DDBJ databases">
        <title>Comparative genomics and phylogenomic investigation of the class Geoglossomycetes provide insights into ecological specialization and systematics.</title>
        <authorList>
            <person name="Melie T."/>
            <person name="Pirro S."/>
            <person name="Miller A.N."/>
            <person name="Quandt A."/>
        </authorList>
    </citation>
    <scope>NUCLEOTIDE SEQUENCE</scope>
    <source>
        <strain evidence="2">CAQ_001_2017</strain>
    </source>
</reference>
<dbReference type="AlphaFoldDB" id="A0A9P8L8H5"/>
<accession>A0A9P8L8H5</accession>
<evidence type="ECO:0000313" key="2">
    <source>
        <dbReference type="EMBL" id="KAH0556249.1"/>
    </source>
</evidence>
<organism evidence="2 3">
    <name type="scientific">Trichoglossum hirsutum</name>
    <dbReference type="NCBI Taxonomy" id="265104"/>
    <lineage>
        <taxon>Eukaryota</taxon>
        <taxon>Fungi</taxon>
        <taxon>Dikarya</taxon>
        <taxon>Ascomycota</taxon>
        <taxon>Pezizomycotina</taxon>
        <taxon>Geoglossomycetes</taxon>
        <taxon>Geoglossales</taxon>
        <taxon>Geoglossaceae</taxon>
        <taxon>Trichoglossum</taxon>
    </lineage>
</organism>
<evidence type="ECO:0000313" key="3">
    <source>
        <dbReference type="Proteomes" id="UP000750711"/>
    </source>
</evidence>
<keyword evidence="3" id="KW-1185">Reference proteome</keyword>
<proteinExistence type="predicted"/>